<name>A0A3M8T036_9ACTN</name>
<dbReference type="SUPFAM" id="SSF109854">
    <property type="entry name" value="DinB/YfiT-like putative metalloenzymes"/>
    <property type="match status" value="1"/>
</dbReference>
<protein>
    <submittedName>
        <fullName evidence="2">TIGR03086 family protein</fullName>
    </submittedName>
</protein>
<dbReference type="InterPro" id="IPR024344">
    <property type="entry name" value="MDMPI_metal-binding"/>
</dbReference>
<dbReference type="RefSeq" id="WP_123107498.1">
    <property type="nucleotide sequence ID" value="NZ_RIBZ01000824.1"/>
</dbReference>
<sequence length="177" mass="18590">MDNLRALRIANQRFAQHLDGIGDDGWALATPCSEWTVRELVGHVLLGHAHLVSVLTDEQVAPGPGDTFAEWAGRAERAAGLPGVPGRTVRNRVVGELSGDAAVRIRWSDVYVHAWDLARARGAEFTPDQELAEAALEWLVPAGPGLGATGAFAAGTDPGPGADPFTRVLALTGRATG</sequence>
<evidence type="ECO:0000259" key="1">
    <source>
        <dbReference type="Pfam" id="PF11716"/>
    </source>
</evidence>
<dbReference type="GO" id="GO:0046872">
    <property type="term" value="F:metal ion binding"/>
    <property type="evidence" value="ECO:0007669"/>
    <property type="project" value="InterPro"/>
</dbReference>
<dbReference type="NCBIfam" id="TIGR03086">
    <property type="entry name" value="TIGR03086 family metal-binding protein"/>
    <property type="match status" value="1"/>
</dbReference>
<dbReference type="NCBIfam" id="TIGR03083">
    <property type="entry name" value="maleylpyruvate isomerase family mycothiol-dependent enzyme"/>
    <property type="match status" value="1"/>
</dbReference>
<dbReference type="InterPro" id="IPR017517">
    <property type="entry name" value="Maleyloyr_isom"/>
</dbReference>
<feature type="domain" description="Mycothiol-dependent maleylpyruvate isomerase metal-binding" evidence="1">
    <location>
        <begin position="8"/>
        <end position="118"/>
    </location>
</feature>
<dbReference type="AlphaFoldDB" id="A0A3M8T036"/>
<dbReference type="InterPro" id="IPR034660">
    <property type="entry name" value="DinB/YfiT-like"/>
</dbReference>
<dbReference type="EMBL" id="RIBZ01000824">
    <property type="protein sequence ID" value="RNF87007.1"/>
    <property type="molecule type" value="Genomic_DNA"/>
</dbReference>
<comment type="caution">
    <text evidence="2">The sequence shown here is derived from an EMBL/GenBank/DDBJ whole genome shotgun (WGS) entry which is preliminary data.</text>
</comment>
<accession>A0A3M8T036</accession>
<dbReference type="Proteomes" id="UP000275401">
    <property type="component" value="Unassembled WGS sequence"/>
</dbReference>
<gene>
    <name evidence="2" type="ORF">EEJ42_42575</name>
</gene>
<dbReference type="Pfam" id="PF11716">
    <property type="entry name" value="MDMPI_N"/>
    <property type="match status" value="1"/>
</dbReference>
<evidence type="ECO:0000313" key="2">
    <source>
        <dbReference type="EMBL" id="RNF87007.1"/>
    </source>
</evidence>
<reference evidence="2 3" key="1">
    <citation type="submission" date="2018-11" db="EMBL/GenBank/DDBJ databases">
        <title>The Potential of Streptomyces as Biocontrol Agents against the Tomato grey mould, Botrytis cinerea (Gray mold) Frontiers in Microbiology.</title>
        <authorList>
            <person name="Li D."/>
        </authorList>
    </citation>
    <scope>NUCLEOTIDE SEQUENCE [LARGE SCALE GENOMIC DNA]</scope>
    <source>
        <strain evidence="2 3">NEAU-LD23</strain>
    </source>
</reference>
<evidence type="ECO:0000313" key="3">
    <source>
        <dbReference type="Proteomes" id="UP000275401"/>
    </source>
</evidence>
<dbReference type="Gene3D" id="1.20.120.450">
    <property type="entry name" value="dinb family like domain"/>
    <property type="match status" value="1"/>
</dbReference>
<proteinExistence type="predicted"/>
<organism evidence="2 3">
    <name type="scientific">Streptomyces botrytidirepellens</name>
    <dbReference type="NCBI Taxonomy" id="2486417"/>
    <lineage>
        <taxon>Bacteria</taxon>
        <taxon>Bacillati</taxon>
        <taxon>Actinomycetota</taxon>
        <taxon>Actinomycetes</taxon>
        <taxon>Kitasatosporales</taxon>
        <taxon>Streptomycetaceae</taxon>
        <taxon>Streptomyces</taxon>
    </lineage>
</organism>
<keyword evidence="3" id="KW-1185">Reference proteome</keyword>
<dbReference type="InterPro" id="IPR017520">
    <property type="entry name" value="CHP03086"/>
</dbReference>